<dbReference type="InterPro" id="IPR027385">
    <property type="entry name" value="Beta-barrel_OMP"/>
</dbReference>
<feature type="domain" description="Outer membrane protein beta-barrel" evidence="7">
    <location>
        <begin position="40"/>
        <end position="207"/>
    </location>
</feature>
<keyword evidence="4" id="KW-0998">Cell outer membrane</keyword>
<proteinExistence type="inferred from homology"/>
<evidence type="ECO:0000256" key="2">
    <source>
        <dbReference type="ARBA" id="ARBA00022729"/>
    </source>
</evidence>
<dbReference type="Pfam" id="PF13505">
    <property type="entry name" value="OMP_b-brl"/>
    <property type="match status" value="1"/>
</dbReference>
<keyword evidence="3" id="KW-0472">Membrane</keyword>
<dbReference type="HOGENOM" id="CLU_037100_0_1_5"/>
<dbReference type="AlphaFoldDB" id="A7IHU3"/>
<dbReference type="eggNOG" id="COG3637">
    <property type="taxonomic scope" value="Bacteria"/>
</dbReference>
<comment type="subcellular location">
    <subcellularLocation>
        <location evidence="1">Cell outer membrane</location>
    </subcellularLocation>
</comment>
<dbReference type="SUPFAM" id="SSF56925">
    <property type="entry name" value="OMPA-like"/>
    <property type="match status" value="1"/>
</dbReference>
<evidence type="ECO:0000256" key="4">
    <source>
        <dbReference type="ARBA" id="ARBA00023237"/>
    </source>
</evidence>
<dbReference type="PhylomeDB" id="A7IHU3"/>
<feature type="signal peptide" evidence="6">
    <location>
        <begin position="1"/>
        <end position="23"/>
    </location>
</feature>
<dbReference type="Proteomes" id="UP000002417">
    <property type="component" value="Chromosome"/>
</dbReference>
<dbReference type="Gene3D" id="2.40.160.20">
    <property type="match status" value="1"/>
</dbReference>
<dbReference type="PANTHER" id="PTHR34001">
    <property type="entry name" value="BLL7405 PROTEIN"/>
    <property type="match status" value="1"/>
</dbReference>
<dbReference type="KEGG" id="xau:Xaut_2343"/>
<dbReference type="InterPro" id="IPR051692">
    <property type="entry name" value="OMP-like"/>
</dbReference>
<dbReference type="InterPro" id="IPR011250">
    <property type="entry name" value="OMP/PagP_B-barrel"/>
</dbReference>
<gene>
    <name evidence="8" type="ordered locus">Xaut_2343</name>
</gene>
<name>A7IHU3_XANP2</name>
<dbReference type="EMBL" id="CP000781">
    <property type="protein sequence ID" value="ABS67586.1"/>
    <property type="molecule type" value="Genomic_DNA"/>
</dbReference>
<keyword evidence="9" id="KW-1185">Reference proteome</keyword>
<dbReference type="GO" id="GO:0009279">
    <property type="term" value="C:cell outer membrane"/>
    <property type="evidence" value="ECO:0007669"/>
    <property type="project" value="UniProtKB-SubCell"/>
</dbReference>
<organism evidence="8 9">
    <name type="scientific">Xanthobacter autotrophicus (strain ATCC BAA-1158 / Py2)</name>
    <dbReference type="NCBI Taxonomy" id="78245"/>
    <lineage>
        <taxon>Bacteria</taxon>
        <taxon>Pseudomonadati</taxon>
        <taxon>Pseudomonadota</taxon>
        <taxon>Alphaproteobacteria</taxon>
        <taxon>Hyphomicrobiales</taxon>
        <taxon>Xanthobacteraceae</taxon>
        <taxon>Xanthobacter</taxon>
    </lineage>
</organism>
<keyword evidence="2 6" id="KW-0732">Signal</keyword>
<dbReference type="PANTHER" id="PTHR34001:SF3">
    <property type="entry name" value="BLL7405 PROTEIN"/>
    <property type="match status" value="1"/>
</dbReference>
<dbReference type="OrthoDB" id="9815357at2"/>
<evidence type="ECO:0000313" key="8">
    <source>
        <dbReference type="EMBL" id="ABS67586.1"/>
    </source>
</evidence>
<reference evidence="8 9" key="1">
    <citation type="submission" date="2007-07" db="EMBL/GenBank/DDBJ databases">
        <title>Complete sequence of chromosome of Xanthobacter autotrophicus Py2.</title>
        <authorList>
            <consortium name="US DOE Joint Genome Institute"/>
            <person name="Copeland A."/>
            <person name="Lucas S."/>
            <person name="Lapidus A."/>
            <person name="Barry K."/>
            <person name="Glavina del Rio T."/>
            <person name="Hammon N."/>
            <person name="Israni S."/>
            <person name="Dalin E."/>
            <person name="Tice H."/>
            <person name="Pitluck S."/>
            <person name="Sims D."/>
            <person name="Brettin T."/>
            <person name="Bruce D."/>
            <person name="Detter J.C."/>
            <person name="Han C."/>
            <person name="Tapia R."/>
            <person name="Brainard J."/>
            <person name="Schmutz J."/>
            <person name="Larimer F."/>
            <person name="Land M."/>
            <person name="Hauser L."/>
            <person name="Kyrpides N."/>
            <person name="Kim E."/>
            <person name="Ensigns S.A."/>
            <person name="Richardson P."/>
        </authorList>
    </citation>
    <scope>NUCLEOTIDE SEQUENCE [LARGE SCALE GENOMIC DNA]</scope>
    <source>
        <strain evidence="9">ATCC BAA-1158 / Py2</strain>
    </source>
</reference>
<comment type="similarity">
    <text evidence="5">Belongs to the Omp25/RopB family.</text>
</comment>
<evidence type="ECO:0000256" key="1">
    <source>
        <dbReference type="ARBA" id="ARBA00004442"/>
    </source>
</evidence>
<accession>A7IHU3</accession>
<evidence type="ECO:0000256" key="6">
    <source>
        <dbReference type="SAM" id="SignalP"/>
    </source>
</evidence>
<evidence type="ECO:0000313" key="9">
    <source>
        <dbReference type="Proteomes" id="UP000002417"/>
    </source>
</evidence>
<evidence type="ECO:0000259" key="7">
    <source>
        <dbReference type="Pfam" id="PF13505"/>
    </source>
</evidence>
<protein>
    <submittedName>
        <fullName evidence="8">Porin</fullName>
    </submittedName>
</protein>
<evidence type="ECO:0000256" key="5">
    <source>
        <dbReference type="ARBA" id="ARBA00038306"/>
    </source>
</evidence>
<feature type="chain" id="PRO_5002708698" evidence="6">
    <location>
        <begin position="24"/>
        <end position="207"/>
    </location>
</feature>
<dbReference type="STRING" id="78245.Xaut_2343"/>
<sequence length="207" mass="21704">MRSRLLASTALLAGVVLAAPAVAADLSGRYPAPYAQPYVQPVAAFTWTGFYIGANAGYGWGSTVNSDPGGFIGGFQAGYNYQFASPFVLGVETDFNFSGLSAGGYSLDYLGTVRARLGWSFDRVLVYGTGGFAYGQGSLDVLGLSSSSTQTGWTIGAGAEVAFDRNWSARAEYLYVDLGSATYPTVIGPVDSGINANILRAGVNYRF</sequence>
<evidence type="ECO:0000256" key="3">
    <source>
        <dbReference type="ARBA" id="ARBA00023136"/>
    </source>
</evidence>